<name>E1WXC6_HALMS</name>
<protein>
    <recommendedName>
        <fullName evidence="4">Thiol-disulfide oxidoreductase</fullName>
    </recommendedName>
</protein>
<evidence type="ECO:0000313" key="2">
    <source>
        <dbReference type="EMBL" id="CBW25827.1"/>
    </source>
</evidence>
<feature type="transmembrane region" description="Helical" evidence="1">
    <location>
        <begin position="82"/>
        <end position="101"/>
    </location>
</feature>
<dbReference type="AlphaFoldDB" id="E1WXC6"/>
<reference evidence="3" key="1">
    <citation type="journal article" date="2013" name="ISME J.">
        <title>A small predatory core genome in the divergent marine Bacteriovorax marinus SJ and the terrestrial Bdellovibrio bacteriovorus.</title>
        <authorList>
            <person name="Crossman L.C."/>
            <person name="Chen H."/>
            <person name="Cerdeno-Tarraga A.M."/>
            <person name="Brooks K."/>
            <person name="Quail M.A."/>
            <person name="Pineiro S.A."/>
            <person name="Hobley L."/>
            <person name="Sockett R.E."/>
            <person name="Bentley S.D."/>
            <person name="Parkhill J."/>
            <person name="Williams H.N."/>
            <person name="Stine O.C."/>
        </authorList>
    </citation>
    <scope>NUCLEOTIDE SEQUENCE [LARGE SCALE GENOMIC DNA]</scope>
    <source>
        <strain evidence="3">ATCC BAA-682 / DSM 15412 / SJ</strain>
    </source>
</reference>
<dbReference type="eggNOG" id="COG3011">
    <property type="taxonomic scope" value="Bacteria"/>
</dbReference>
<proteinExistence type="predicted"/>
<keyword evidence="1" id="KW-0812">Transmembrane</keyword>
<dbReference type="OrthoDB" id="5293621at2"/>
<dbReference type="InterPro" id="IPR007263">
    <property type="entry name" value="DCC1-like"/>
</dbReference>
<keyword evidence="3" id="KW-1185">Reference proteome</keyword>
<dbReference type="Pfam" id="PF04134">
    <property type="entry name" value="DCC1-like"/>
    <property type="match status" value="1"/>
</dbReference>
<evidence type="ECO:0000313" key="3">
    <source>
        <dbReference type="Proteomes" id="UP000008963"/>
    </source>
</evidence>
<gene>
    <name evidence="2" type="ordered locus">BMS_0939</name>
</gene>
<keyword evidence="1" id="KW-0472">Membrane</keyword>
<evidence type="ECO:0000256" key="1">
    <source>
        <dbReference type="SAM" id="Phobius"/>
    </source>
</evidence>
<organism evidence="2 3">
    <name type="scientific">Halobacteriovorax marinus (strain ATCC BAA-682 / DSM 15412 / SJ)</name>
    <name type="common">Bacteriovorax marinus</name>
    <dbReference type="NCBI Taxonomy" id="862908"/>
    <lineage>
        <taxon>Bacteria</taxon>
        <taxon>Pseudomonadati</taxon>
        <taxon>Bdellovibrionota</taxon>
        <taxon>Bacteriovoracia</taxon>
        <taxon>Bacteriovoracales</taxon>
        <taxon>Halobacteriovoraceae</taxon>
        <taxon>Halobacteriovorax</taxon>
    </lineage>
</organism>
<dbReference type="PANTHER" id="PTHR33639:SF2">
    <property type="entry name" value="DUF393 DOMAIN-CONTAINING PROTEIN"/>
    <property type="match status" value="1"/>
</dbReference>
<dbReference type="EMBL" id="FQ312005">
    <property type="protein sequence ID" value="CBW25827.1"/>
    <property type="molecule type" value="Genomic_DNA"/>
</dbReference>
<accession>E1WXC6</accession>
<sequence length="131" mass="15551">MNMNLNEIDIVFYDGDCGLCSRFIQLILKFEKNPNYYFCPLDSDLSRKILGHRTLDSVVLKESEELYYESSAALRIFRKMKFPLSLLFGFIIIPPILRDTIYKIIAVNRRRFFKDNTQCLLLDESIKHRFL</sequence>
<dbReference type="HOGENOM" id="CLU_092206_2_0_7"/>
<dbReference type="Proteomes" id="UP000008963">
    <property type="component" value="Chromosome"/>
</dbReference>
<dbReference type="PATRIC" id="fig|862908.3.peg.894"/>
<dbReference type="KEGG" id="bmx:BMS_0939"/>
<dbReference type="GO" id="GO:0015035">
    <property type="term" value="F:protein-disulfide reductase activity"/>
    <property type="evidence" value="ECO:0007669"/>
    <property type="project" value="InterPro"/>
</dbReference>
<dbReference type="RefSeq" id="WP_014243612.1">
    <property type="nucleotide sequence ID" value="NC_016620.1"/>
</dbReference>
<keyword evidence="1" id="KW-1133">Transmembrane helix</keyword>
<dbReference type="InterPro" id="IPR052927">
    <property type="entry name" value="DCC_oxidoreductase"/>
</dbReference>
<dbReference type="PANTHER" id="PTHR33639">
    <property type="entry name" value="THIOL-DISULFIDE OXIDOREDUCTASE DCC"/>
    <property type="match status" value="1"/>
</dbReference>
<evidence type="ECO:0008006" key="4">
    <source>
        <dbReference type="Google" id="ProtNLM"/>
    </source>
</evidence>